<comment type="subcellular location">
    <subcellularLocation>
        <location evidence="3">Secreted</location>
    </subcellularLocation>
    <subcellularLocation>
        <location evidence="3">Bacterial flagellum</location>
    </subcellularLocation>
</comment>
<keyword evidence="3" id="KW-0964">Secreted</keyword>
<dbReference type="RefSeq" id="WP_420906522.1">
    <property type="nucleotide sequence ID" value="NZ_BAAFGK010000005.1"/>
</dbReference>
<reference evidence="6 7" key="1">
    <citation type="submission" date="2024-09" db="EMBL/GenBank/DDBJ databases">
        <title>Draft genome sequence of Candidatus Magnetaquicoccaceae bacterium FCR-1.</title>
        <authorList>
            <person name="Shimoshige H."/>
            <person name="Shimamura S."/>
            <person name="Taoka A."/>
            <person name="Kobayashi H."/>
            <person name="Maekawa T."/>
        </authorList>
    </citation>
    <scope>NUCLEOTIDE SEQUENCE [LARGE SCALE GENOMIC DNA]</scope>
    <source>
        <strain evidence="6 7">FCR-1</strain>
    </source>
</reference>
<dbReference type="EMBL" id="BAAFGK010000005">
    <property type="protein sequence ID" value="GAB0058798.1"/>
    <property type="molecule type" value="Genomic_DNA"/>
</dbReference>
<dbReference type="Pfam" id="PF00700">
    <property type="entry name" value="Flagellin_C"/>
    <property type="match status" value="1"/>
</dbReference>
<evidence type="ECO:0000259" key="5">
    <source>
        <dbReference type="Pfam" id="PF00700"/>
    </source>
</evidence>
<organism evidence="6 7">
    <name type="scientific">Candidatus Magnetaquiglobus chichijimensis</name>
    <dbReference type="NCBI Taxonomy" id="3141448"/>
    <lineage>
        <taxon>Bacteria</taxon>
        <taxon>Pseudomonadati</taxon>
        <taxon>Pseudomonadota</taxon>
        <taxon>Magnetococcia</taxon>
        <taxon>Magnetococcales</taxon>
        <taxon>Candidatus Magnetaquicoccaceae</taxon>
        <taxon>Candidatus Magnetaquiglobus</taxon>
    </lineage>
</organism>
<accession>A0ABQ0CD21</accession>
<keyword evidence="6" id="KW-0966">Cell projection</keyword>
<dbReference type="Pfam" id="PF00669">
    <property type="entry name" value="Flagellin_N"/>
    <property type="match status" value="1"/>
</dbReference>
<comment type="caution">
    <text evidence="6">The sequence shown here is derived from an EMBL/GenBank/DDBJ whole genome shotgun (WGS) entry which is preliminary data.</text>
</comment>
<dbReference type="SUPFAM" id="SSF64518">
    <property type="entry name" value="Phase 1 flagellin"/>
    <property type="match status" value="1"/>
</dbReference>
<dbReference type="InterPro" id="IPR001492">
    <property type="entry name" value="Flagellin"/>
</dbReference>
<evidence type="ECO:0000313" key="7">
    <source>
        <dbReference type="Proteomes" id="UP001628193"/>
    </source>
</evidence>
<dbReference type="Gene3D" id="1.20.1330.10">
    <property type="entry name" value="f41 fragment of flagellin, N-terminal domain"/>
    <property type="match status" value="1"/>
</dbReference>
<dbReference type="PANTHER" id="PTHR42792:SF2">
    <property type="entry name" value="FLAGELLIN"/>
    <property type="match status" value="1"/>
</dbReference>
<gene>
    <name evidence="6" type="primary">hag_5</name>
    <name evidence="6" type="ORF">SIID45300_03155</name>
</gene>
<evidence type="ECO:0000313" key="6">
    <source>
        <dbReference type="EMBL" id="GAB0058798.1"/>
    </source>
</evidence>
<keyword evidence="2 3" id="KW-0975">Bacterial flagellum</keyword>
<keyword evidence="6" id="KW-0282">Flagellum</keyword>
<name>A0ABQ0CD21_9PROT</name>
<dbReference type="Gene3D" id="6.10.10.10">
    <property type="entry name" value="Flagellar export chaperone, C-terminal domain"/>
    <property type="match status" value="1"/>
</dbReference>
<evidence type="ECO:0000256" key="1">
    <source>
        <dbReference type="ARBA" id="ARBA00005709"/>
    </source>
</evidence>
<keyword evidence="7" id="KW-1185">Reference proteome</keyword>
<keyword evidence="6" id="KW-0969">Cilium</keyword>
<dbReference type="InterPro" id="IPR046358">
    <property type="entry name" value="Flagellin_C"/>
</dbReference>
<dbReference type="PRINTS" id="PR00207">
    <property type="entry name" value="FLAGELLIN"/>
</dbReference>
<dbReference type="Proteomes" id="UP001628193">
    <property type="component" value="Unassembled WGS sequence"/>
</dbReference>
<comment type="function">
    <text evidence="3">Flagellin is the subunit protein which polymerizes to form the filaments of bacterial flagella.</text>
</comment>
<feature type="domain" description="Flagellin C-terminal" evidence="5">
    <location>
        <begin position="196"/>
        <end position="279"/>
    </location>
</feature>
<proteinExistence type="inferred from homology"/>
<dbReference type="PANTHER" id="PTHR42792">
    <property type="entry name" value="FLAGELLIN"/>
    <property type="match status" value="1"/>
</dbReference>
<comment type="similarity">
    <text evidence="1 3">Belongs to the bacterial flagellin family.</text>
</comment>
<dbReference type="InterPro" id="IPR042187">
    <property type="entry name" value="Flagellin_C_sub2"/>
</dbReference>
<sequence length="280" mass="29473">MALSISTNLASLNAQRKLAGTTNDLSVTFQRLSSGLRINSAKDDAAGLAIATRMTAQIRGLNQAARNANDAISMAQVAEGALDETTNALQRIRELSVQAANDTLVAADRLSLQKEIDQLLNEIDRIAVHTEFNNQVLLSGGWETAKVFQVGAEAGQMISMTVNRTTTTSLLSMTAVGAAGAINVSTQASANATIARLDRALESVSDIRANLGAFQNRFEAVIANLSNIAENTAAARSRIVDADIASESADLTRNSILQQAGTAVLAQANQQPSIALQLLK</sequence>
<dbReference type="InterPro" id="IPR001029">
    <property type="entry name" value="Flagellin_N"/>
</dbReference>
<evidence type="ECO:0000259" key="4">
    <source>
        <dbReference type="Pfam" id="PF00669"/>
    </source>
</evidence>
<evidence type="ECO:0000256" key="2">
    <source>
        <dbReference type="ARBA" id="ARBA00023143"/>
    </source>
</evidence>
<feature type="domain" description="Flagellin N-terminal" evidence="4">
    <location>
        <begin position="5"/>
        <end position="140"/>
    </location>
</feature>
<evidence type="ECO:0000256" key="3">
    <source>
        <dbReference type="RuleBase" id="RU362073"/>
    </source>
</evidence>
<protein>
    <recommendedName>
        <fullName evidence="3">Flagellin</fullName>
    </recommendedName>
</protein>